<dbReference type="Proteomes" id="UP000708148">
    <property type="component" value="Unassembled WGS sequence"/>
</dbReference>
<accession>A0A8S1IZZ6</accession>
<evidence type="ECO:0008006" key="3">
    <source>
        <dbReference type="Google" id="ProtNLM"/>
    </source>
</evidence>
<dbReference type="InterPro" id="IPR001227">
    <property type="entry name" value="Ac_transferase_dom_sf"/>
</dbReference>
<dbReference type="AlphaFoldDB" id="A0A8S1IZZ6"/>
<name>A0A8S1IZZ6_9CHLO</name>
<dbReference type="EMBL" id="CAJHUC010001386">
    <property type="protein sequence ID" value="CAD7700929.1"/>
    <property type="molecule type" value="Genomic_DNA"/>
</dbReference>
<dbReference type="GO" id="GO:0016740">
    <property type="term" value="F:transferase activity"/>
    <property type="evidence" value="ECO:0007669"/>
    <property type="project" value="InterPro"/>
</dbReference>
<gene>
    <name evidence="1" type="ORF">OSTQU699_LOCUS6288</name>
</gene>
<sequence length="87" mass="9863">ALKEVQFHQPRIPVYSNVTSEPFSSSGRIPELLGRQLTEPVQWEDTMKKLLEAGKKELFELGPGHQIKAMVKRMDANVWKGFKNVAA</sequence>
<evidence type="ECO:0000313" key="1">
    <source>
        <dbReference type="EMBL" id="CAD7700929.1"/>
    </source>
</evidence>
<dbReference type="InterPro" id="IPR052760">
    <property type="entry name" value="Mitochondrial_malonyltrans"/>
</dbReference>
<dbReference type="Gene3D" id="3.40.366.10">
    <property type="entry name" value="Malonyl-Coenzyme A Acyl Carrier Protein, domain 2"/>
    <property type="match status" value="1"/>
</dbReference>
<comment type="caution">
    <text evidence="1">The sequence shown here is derived from an EMBL/GenBank/DDBJ whole genome shotgun (WGS) entry which is preliminary data.</text>
</comment>
<dbReference type="SUPFAM" id="SSF52151">
    <property type="entry name" value="FabD/lysophospholipase-like"/>
    <property type="match status" value="1"/>
</dbReference>
<dbReference type="OrthoDB" id="541883at2759"/>
<dbReference type="InterPro" id="IPR016035">
    <property type="entry name" value="Acyl_Trfase/lysoPLipase"/>
</dbReference>
<evidence type="ECO:0000313" key="2">
    <source>
        <dbReference type="Proteomes" id="UP000708148"/>
    </source>
</evidence>
<organism evidence="1 2">
    <name type="scientific">Ostreobium quekettii</name>
    <dbReference type="NCBI Taxonomy" id="121088"/>
    <lineage>
        <taxon>Eukaryota</taxon>
        <taxon>Viridiplantae</taxon>
        <taxon>Chlorophyta</taxon>
        <taxon>core chlorophytes</taxon>
        <taxon>Ulvophyceae</taxon>
        <taxon>TCBD clade</taxon>
        <taxon>Bryopsidales</taxon>
        <taxon>Ostreobineae</taxon>
        <taxon>Ostreobiaceae</taxon>
        <taxon>Ostreobium</taxon>
    </lineage>
</organism>
<dbReference type="PANTHER" id="PTHR47170">
    <property type="entry name" value="MALONYL-COA ACP TRANSACYLASE, ACP-BINDING"/>
    <property type="match status" value="1"/>
</dbReference>
<dbReference type="PANTHER" id="PTHR47170:SF2">
    <property type="entry name" value="MALONYL-COA:ACP TRANSACYLASE (MAT) DOMAIN-CONTAINING PROTEIN"/>
    <property type="match status" value="1"/>
</dbReference>
<protein>
    <recommendedName>
        <fullName evidence="3">Malonyl CoA-acyl carrier protein transacylase</fullName>
    </recommendedName>
</protein>
<proteinExistence type="predicted"/>
<feature type="non-terminal residue" evidence="1">
    <location>
        <position position="1"/>
    </location>
</feature>
<reference evidence="1" key="1">
    <citation type="submission" date="2020-12" db="EMBL/GenBank/DDBJ databases">
        <authorList>
            <person name="Iha C."/>
        </authorList>
    </citation>
    <scope>NUCLEOTIDE SEQUENCE</scope>
</reference>
<keyword evidence="2" id="KW-1185">Reference proteome</keyword>